<gene>
    <name evidence="6" type="ORF">HAKA00212_LOCUS23879</name>
</gene>
<evidence type="ECO:0000256" key="4">
    <source>
        <dbReference type="SAM" id="MobiDB-lite"/>
    </source>
</evidence>
<proteinExistence type="inferred from homology"/>
<dbReference type="AlphaFoldDB" id="A0A6V1W3Q8"/>
<dbReference type="InterPro" id="IPR007803">
    <property type="entry name" value="Asp/Arg/Pro-Hydrxlase"/>
</dbReference>
<dbReference type="InterPro" id="IPR027443">
    <property type="entry name" value="IPNS-like_sf"/>
</dbReference>
<keyword evidence="3" id="KW-0560">Oxidoreductase</keyword>
<accession>A0A6V1W3Q8</accession>
<comment type="similarity">
    <text evidence="1">Belongs to the aspartyl/asparaginyl beta-hydroxylase family.</text>
</comment>
<dbReference type="Gene3D" id="2.60.120.330">
    <property type="entry name" value="B-lactam Antibiotic, Isopenicillin N Synthase, Chain"/>
    <property type="match status" value="1"/>
</dbReference>
<evidence type="ECO:0000256" key="3">
    <source>
        <dbReference type="ARBA" id="ARBA00023002"/>
    </source>
</evidence>
<evidence type="ECO:0000256" key="2">
    <source>
        <dbReference type="ARBA" id="ARBA00022964"/>
    </source>
</evidence>
<dbReference type="PANTHER" id="PTHR46332">
    <property type="entry name" value="ASPARTATE BETA-HYDROXYLASE DOMAIN-CONTAINING PROTEIN 2"/>
    <property type="match status" value="1"/>
</dbReference>
<dbReference type="GO" id="GO:0051213">
    <property type="term" value="F:dioxygenase activity"/>
    <property type="evidence" value="ECO:0007669"/>
    <property type="project" value="UniProtKB-KW"/>
</dbReference>
<evidence type="ECO:0000313" key="6">
    <source>
        <dbReference type="EMBL" id="CAE0647351.1"/>
    </source>
</evidence>
<feature type="region of interest" description="Disordered" evidence="4">
    <location>
        <begin position="23"/>
        <end position="46"/>
    </location>
</feature>
<protein>
    <recommendedName>
        <fullName evidence="5">Aspartyl/asparaginy/proline hydroxylase domain-containing protein</fullName>
    </recommendedName>
</protein>
<keyword evidence="2" id="KW-0223">Dioxygenase</keyword>
<dbReference type="InterPro" id="IPR051821">
    <property type="entry name" value="Asp/Asn_beta-hydroxylase"/>
</dbReference>
<dbReference type="EMBL" id="HBIU01054329">
    <property type="protein sequence ID" value="CAE0647351.1"/>
    <property type="molecule type" value="Transcribed_RNA"/>
</dbReference>
<dbReference type="Pfam" id="PF05118">
    <property type="entry name" value="Asp_Arg_Hydrox"/>
    <property type="match status" value="1"/>
</dbReference>
<name>A0A6V1W3Q8_HETAK</name>
<dbReference type="PANTHER" id="PTHR46332:SF5">
    <property type="entry name" value="ASPARTATE BETA-HYDROXYLASE DOMAIN CONTAINING 2"/>
    <property type="match status" value="1"/>
</dbReference>
<feature type="compositionally biased region" description="Basic and acidic residues" evidence="4">
    <location>
        <begin position="23"/>
        <end position="40"/>
    </location>
</feature>
<feature type="domain" description="Aspartyl/asparaginy/proline hydroxylase" evidence="5">
    <location>
        <begin position="72"/>
        <end position="230"/>
    </location>
</feature>
<organism evidence="6">
    <name type="scientific">Heterosigma akashiwo</name>
    <name type="common">Chromophytic alga</name>
    <name type="synonym">Heterosigma carterae</name>
    <dbReference type="NCBI Taxonomy" id="2829"/>
    <lineage>
        <taxon>Eukaryota</taxon>
        <taxon>Sar</taxon>
        <taxon>Stramenopiles</taxon>
        <taxon>Ochrophyta</taxon>
        <taxon>Raphidophyceae</taxon>
        <taxon>Chattonellales</taxon>
        <taxon>Chattonellaceae</taxon>
        <taxon>Heterosigma</taxon>
    </lineage>
</organism>
<sequence length="254" mass="29284">MQCLNWFTRLVRPKMEVPGMKEDHFRREIEPVPDQRERGLSSDYSEDDYDGPNAQEYYDWRELYPQLQVLIDNYEDILQEAEAVTGWHAWPEYHFREGGNNDWKVFPFAYCFPADDESRLAWVEKTCSYCPKTVEVLKQIPGLRTALFSRLGPGTRLSTHTGWEDLANHVLRAHLGLRVPPGGRCGLWVEGKVELHEARQINVFDDSKRHKAFNDSAEERLVLIVDLARPEGVPRGRAVGGHTAELDRFIGAFA</sequence>
<evidence type="ECO:0000256" key="1">
    <source>
        <dbReference type="ARBA" id="ARBA00007730"/>
    </source>
</evidence>
<reference evidence="6" key="1">
    <citation type="submission" date="2021-01" db="EMBL/GenBank/DDBJ databases">
        <authorList>
            <person name="Corre E."/>
            <person name="Pelletier E."/>
            <person name="Niang G."/>
            <person name="Scheremetjew M."/>
            <person name="Finn R."/>
            <person name="Kale V."/>
            <person name="Holt S."/>
            <person name="Cochrane G."/>
            <person name="Meng A."/>
            <person name="Brown T."/>
            <person name="Cohen L."/>
        </authorList>
    </citation>
    <scope>NUCLEOTIDE SEQUENCE</scope>
    <source>
        <strain evidence="6">CCMP3107</strain>
    </source>
</reference>
<evidence type="ECO:0000259" key="5">
    <source>
        <dbReference type="Pfam" id="PF05118"/>
    </source>
</evidence>
<dbReference type="GO" id="GO:0016020">
    <property type="term" value="C:membrane"/>
    <property type="evidence" value="ECO:0007669"/>
    <property type="project" value="TreeGrafter"/>
</dbReference>
<dbReference type="SUPFAM" id="SSF51197">
    <property type="entry name" value="Clavaminate synthase-like"/>
    <property type="match status" value="1"/>
</dbReference>